<evidence type="ECO:0000256" key="1">
    <source>
        <dbReference type="SAM" id="Phobius"/>
    </source>
</evidence>
<name>A0AA86U9M6_9EUKA</name>
<dbReference type="Proteomes" id="UP001642409">
    <property type="component" value="Unassembled WGS sequence"/>
</dbReference>
<organism evidence="3">
    <name type="scientific">Hexamita inflata</name>
    <dbReference type="NCBI Taxonomy" id="28002"/>
    <lineage>
        <taxon>Eukaryota</taxon>
        <taxon>Metamonada</taxon>
        <taxon>Diplomonadida</taxon>
        <taxon>Hexamitidae</taxon>
        <taxon>Hexamitinae</taxon>
        <taxon>Hexamita</taxon>
    </lineage>
</organism>
<dbReference type="SMART" id="SM01411">
    <property type="entry name" value="Ephrin_rec_like"/>
    <property type="match status" value="4"/>
</dbReference>
<reference evidence="3" key="1">
    <citation type="submission" date="2023-06" db="EMBL/GenBank/DDBJ databases">
        <authorList>
            <person name="Kurt Z."/>
        </authorList>
    </citation>
    <scope>NUCLEOTIDE SEQUENCE</scope>
</reference>
<feature type="signal peptide" evidence="2">
    <location>
        <begin position="1"/>
        <end position="30"/>
    </location>
</feature>
<dbReference type="SUPFAM" id="SSF57184">
    <property type="entry name" value="Growth factor receptor domain"/>
    <property type="match status" value="1"/>
</dbReference>
<dbReference type="EMBL" id="CAXDID020000172">
    <property type="protein sequence ID" value="CAL6047569.1"/>
    <property type="molecule type" value="Genomic_DNA"/>
</dbReference>
<feature type="transmembrane region" description="Helical" evidence="1">
    <location>
        <begin position="453"/>
        <end position="470"/>
    </location>
</feature>
<feature type="transmembrane region" description="Helical" evidence="1">
    <location>
        <begin position="503"/>
        <end position="525"/>
    </location>
</feature>
<dbReference type="PROSITE" id="PS51257">
    <property type="entry name" value="PROKAR_LIPOPROTEIN"/>
    <property type="match status" value="1"/>
</dbReference>
<comment type="caution">
    <text evidence="3">The sequence shown here is derived from an EMBL/GenBank/DDBJ whole genome shotgun (WGS) entry which is preliminary data.</text>
</comment>
<keyword evidence="1" id="KW-0472">Membrane</keyword>
<dbReference type="AlphaFoldDB" id="A0AA86U9M6"/>
<evidence type="ECO:0000313" key="3">
    <source>
        <dbReference type="EMBL" id="CAI9948925.1"/>
    </source>
</evidence>
<keyword evidence="1" id="KW-1133">Transmembrane helix</keyword>
<protein>
    <submittedName>
        <fullName evidence="3">Uncharacterized protein</fullName>
    </submittedName>
</protein>
<reference evidence="4 5" key="2">
    <citation type="submission" date="2024-07" db="EMBL/GenBank/DDBJ databases">
        <authorList>
            <person name="Akdeniz Z."/>
        </authorList>
    </citation>
    <scope>NUCLEOTIDE SEQUENCE [LARGE SCALE GENOMIC DNA]</scope>
</reference>
<evidence type="ECO:0000313" key="4">
    <source>
        <dbReference type="EMBL" id="CAL6047569.1"/>
    </source>
</evidence>
<dbReference type="EMBL" id="CATOUU010000792">
    <property type="protein sequence ID" value="CAI9948925.1"/>
    <property type="molecule type" value="Genomic_DNA"/>
</dbReference>
<evidence type="ECO:0000256" key="2">
    <source>
        <dbReference type="SAM" id="SignalP"/>
    </source>
</evidence>
<keyword evidence="5" id="KW-1185">Reference proteome</keyword>
<gene>
    <name evidence="3" type="ORF">HINF_LOCUS36570</name>
    <name evidence="4" type="ORF">HINF_LOCUS42269</name>
</gene>
<sequence length="528" mass="57365">MFLIQKQIIIIISLHLQTFLLQTVLQACAASEWLDGGTCRSCPSFSTQLADQSGCSCTYGQFNSSQNACLCLDGYYFDGASCSQCPSDSVRQFWEPNSCQCVKSNTQFALGTCRCLFGFVNFNGECQKCQFGANISTTTCDCSPLGSSIYNPVSNQCECGNNFYLKGGVCTQCAAGSTSASGSMCVCGVHQSFDQIANQCVCAANNIKIGSSCVSCPANSVRGINQIKCQCSLPGFEYNIVSNLCQCKKNHYFISGQCIKCVQGAKSAAGMSSCTCLGNNYVFNTLFNTCGCANNYFLLNNMCSPCSSTNISVTQCLCPSNEVFVNGQCVCVANYIRYNAVCQQCPPTSTISGNTCTCSGANFFYDIVSNTCRCVQNTYLSGTSCQQCTTYSYRQLNSNQNMCTCNVQYSLFSMGSSVCQCSVSLISDQVCRPCPVMSSISGSTCVCSQTGHTVYIILKQILVIVMRIIIQRKVTAYHAQMLQLGHFCNSCARVHYLMQRYMVINAFASLVITQITVFVFHVHLIQIV</sequence>
<feature type="chain" id="PRO_5041690339" evidence="2">
    <location>
        <begin position="31"/>
        <end position="528"/>
    </location>
</feature>
<keyword evidence="1" id="KW-0812">Transmembrane</keyword>
<evidence type="ECO:0000313" key="5">
    <source>
        <dbReference type="Proteomes" id="UP001642409"/>
    </source>
</evidence>
<dbReference type="InterPro" id="IPR009030">
    <property type="entry name" value="Growth_fac_rcpt_cys_sf"/>
</dbReference>
<proteinExistence type="predicted"/>
<keyword evidence="2" id="KW-0732">Signal</keyword>
<accession>A0AA86U9M6</accession>